<dbReference type="FunFam" id="3.30.559.10:FF:000008">
    <property type="entry name" value="Tryptamine hydroxycinnamoyl transferase"/>
    <property type="match status" value="1"/>
</dbReference>
<dbReference type="PANTHER" id="PTHR31642:SF158">
    <property type="entry name" value="N-BENZOYLTRANSFERASE PROTEIN, PUTATIVE-RELATED"/>
    <property type="match status" value="1"/>
</dbReference>
<evidence type="ECO:0000256" key="1">
    <source>
        <dbReference type="ARBA" id="ARBA00009861"/>
    </source>
</evidence>
<dbReference type="InterPro" id="IPR023213">
    <property type="entry name" value="CAT-like_dom_sf"/>
</dbReference>
<evidence type="ECO:0000259" key="4">
    <source>
        <dbReference type="Pfam" id="PF04937"/>
    </source>
</evidence>
<dbReference type="PANTHER" id="PTHR31642">
    <property type="entry name" value="TRICHOTHECENE 3-O-ACETYLTRANSFERASE"/>
    <property type="match status" value="1"/>
</dbReference>
<reference evidence="5" key="1">
    <citation type="submission" date="2019-03" db="EMBL/GenBank/DDBJ databases">
        <authorList>
            <person name="Mank J."/>
            <person name="Almeida P."/>
        </authorList>
    </citation>
    <scope>NUCLEOTIDE SEQUENCE</scope>
    <source>
        <strain evidence="5">78183</strain>
    </source>
</reference>
<evidence type="ECO:0000313" key="5">
    <source>
        <dbReference type="EMBL" id="VFU24894.1"/>
    </source>
</evidence>
<protein>
    <recommendedName>
        <fullName evidence="4">DUF659 domain-containing protein</fullName>
    </recommendedName>
</protein>
<dbReference type="EMBL" id="CAADRP010000213">
    <property type="protein sequence ID" value="VFU24894.1"/>
    <property type="molecule type" value="Genomic_DNA"/>
</dbReference>
<organism evidence="5">
    <name type="scientific">Salix viminalis</name>
    <name type="common">Common osier</name>
    <name type="synonym">Basket willow</name>
    <dbReference type="NCBI Taxonomy" id="40686"/>
    <lineage>
        <taxon>Eukaryota</taxon>
        <taxon>Viridiplantae</taxon>
        <taxon>Streptophyta</taxon>
        <taxon>Embryophyta</taxon>
        <taxon>Tracheophyta</taxon>
        <taxon>Spermatophyta</taxon>
        <taxon>Magnoliopsida</taxon>
        <taxon>eudicotyledons</taxon>
        <taxon>Gunneridae</taxon>
        <taxon>Pentapetalae</taxon>
        <taxon>rosids</taxon>
        <taxon>fabids</taxon>
        <taxon>Malpighiales</taxon>
        <taxon>Salicaceae</taxon>
        <taxon>Saliceae</taxon>
        <taxon>Salix</taxon>
    </lineage>
</organism>
<evidence type="ECO:0000256" key="3">
    <source>
        <dbReference type="ARBA" id="ARBA00023315"/>
    </source>
</evidence>
<name>A0A6N2KNR9_SALVM</name>
<dbReference type="AlphaFoldDB" id="A0A6N2KNR9"/>
<feature type="domain" description="DUF659" evidence="4">
    <location>
        <begin position="1"/>
        <end position="69"/>
    </location>
</feature>
<dbReference type="InterPro" id="IPR007021">
    <property type="entry name" value="DUF659"/>
</dbReference>
<dbReference type="Pfam" id="PF04937">
    <property type="entry name" value="DUF659"/>
    <property type="match status" value="1"/>
</dbReference>
<dbReference type="Gene3D" id="3.30.559.10">
    <property type="entry name" value="Chloramphenicol acetyltransferase-like domain"/>
    <property type="match status" value="3"/>
</dbReference>
<dbReference type="Pfam" id="PF02458">
    <property type="entry name" value="Transferase"/>
    <property type="match status" value="2"/>
</dbReference>
<comment type="similarity">
    <text evidence="1">Belongs to the plant acyltransferase family.</text>
</comment>
<dbReference type="SUPFAM" id="SSF53098">
    <property type="entry name" value="Ribonuclease H-like"/>
    <property type="match status" value="1"/>
</dbReference>
<dbReference type="InterPro" id="IPR012337">
    <property type="entry name" value="RNaseH-like_sf"/>
</dbReference>
<accession>A0A6N2KNR9</accession>
<proteinExistence type="inferred from homology"/>
<evidence type="ECO:0000256" key="2">
    <source>
        <dbReference type="ARBA" id="ARBA00022679"/>
    </source>
</evidence>
<gene>
    <name evidence="5" type="ORF">SVIM_LOCUS51540</name>
</gene>
<dbReference type="GO" id="GO:0016747">
    <property type="term" value="F:acyltransferase activity, transferring groups other than amino-acyl groups"/>
    <property type="evidence" value="ECO:0007669"/>
    <property type="project" value="TreeGrafter"/>
</dbReference>
<dbReference type="InterPro" id="IPR050317">
    <property type="entry name" value="Plant_Fungal_Acyltransferase"/>
</dbReference>
<sequence>MLDAIVERIGEVNVVQVITDNAANYKAAGHLLMEKRKNLYWTPCAAHCIDLILEDFEKKLQVHAVTIGKGRRITTYIYSRSILISMLRNFTKGKDLIRPAATRFATAYLTLGCLNDCGGDTMKINTKESIIVRPSQDIPQQRLWLSNMDLLHPRYYLPTVYLYKPMLLDSKLKCLRKPEKVADTDSTTEELGEFMPSMKLRQLIPTVDTNLEDISRDPLVLLQVTSFKCGGVCLGVGWHHTLADGTGALHFINSWATLARGLPITIPPFLDRTILRGRVAPKPIFHHVEFDPPPTMNTYHLTKNTKPQSLENLKITLEQINSLKAKASDVGSETKYTTFEILTAHIWRSVSKARNFQNNDQKTKLRIAVDGRSRLNPPLQSTYFGSVIFIASPVALSCDLLSESFRCTVERIHREIKKMDDEYLRSALHYLEELGDVISIPRGSIICACPNLSVNSWMRLPFFKADFGWGAPLLIRPATMVEGKGHIHPNLANDGSFSLALCLEADHMESFRKLFYDF</sequence>
<keyword evidence="2" id="KW-0808">Transferase</keyword>
<keyword evidence="3" id="KW-0012">Acyltransferase</keyword>